<accession>A0A5P8I4L5</accession>
<reference evidence="1" key="1">
    <citation type="journal article" date="2019" name="PLoS Genet.">
        <title>A small set of conserved genes, including sp5 and Hox, are activated by Wnt signaling in the posterior of planarians and acoels.</title>
        <authorList>
            <person name="Tewari A.G."/>
            <person name="Owen J.H."/>
            <person name="Petersen C.P."/>
            <person name="Wagner D.E."/>
            <person name="Reddien P.W."/>
        </authorList>
    </citation>
    <scope>NUCLEOTIDE SEQUENCE</scope>
</reference>
<dbReference type="EMBL" id="MN305301">
    <property type="protein sequence ID" value="QFQ66895.1"/>
    <property type="molecule type" value="mRNA"/>
</dbReference>
<evidence type="ECO:0000313" key="1">
    <source>
        <dbReference type="EMBL" id="QFQ66895.1"/>
    </source>
</evidence>
<name>A0A5P8I4L5_SCHMD</name>
<dbReference type="AlphaFoldDB" id="A0A5P8I4L5"/>
<sequence>MPQTISKNPWKYNPRLQPSENYLRTSNTNVILKNNVIKEEGIVEAEEIEFSKIKRKNSYDWKILETKEEIEDLKLTAETLSKIRGECIKIVTEDRPKPNIVFVRPKSMHERGHSFTPNFEIRSRAKTAHFSSYKKNNLDYVDSVLNKFHPTKFNLRKVKSSELSKKKPLKNTDKTEITLVINLGRGQYRPYTAGNYKSIAESQARTKRQLHVINQERFNLEGISNSKSNVLKESKVIDQELNIRVKAFCEKIEKFKRESLVASEYTEKPNEIFTENSLEILLHRLNAI</sequence>
<proteinExistence type="evidence at transcript level"/>
<organism evidence="1">
    <name type="scientific">Schmidtea mediterranea</name>
    <name type="common">Freshwater planarian flatworm</name>
    <dbReference type="NCBI Taxonomy" id="79327"/>
    <lineage>
        <taxon>Eukaryota</taxon>
        <taxon>Metazoa</taxon>
        <taxon>Spiralia</taxon>
        <taxon>Lophotrochozoa</taxon>
        <taxon>Platyhelminthes</taxon>
        <taxon>Rhabditophora</taxon>
        <taxon>Seriata</taxon>
        <taxon>Tricladida</taxon>
        <taxon>Continenticola</taxon>
        <taxon>Geoplanoidea</taxon>
        <taxon>Dugesiidae</taxon>
        <taxon>Schmidtea</taxon>
    </lineage>
</organism>
<protein>
    <submittedName>
        <fullName evidence="1">Uncharacterized protein</fullName>
    </submittedName>
</protein>